<feature type="compositionally biased region" description="Low complexity" evidence="5">
    <location>
        <begin position="151"/>
        <end position="163"/>
    </location>
</feature>
<feature type="domain" description="Homeobox" evidence="6">
    <location>
        <begin position="182"/>
        <end position="245"/>
    </location>
</feature>
<evidence type="ECO:0000313" key="8">
    <source>
        <dbReference type="Proteomes" id="UP000837801"/>
    </source>
</evidence>
<dbReference type="InterPro" id="IPR008422">
    <property type="entry name" value="KN_HD"/>
</dbReference>
<dbReference type="GO" id="GO:0006355">
    <property type="term" value="P:regulation of DNA-templated transcription"/>
    <property type="evidence" value="ECO:0007669"/>
    <property type="project" value="InterPro"/>
</dbReference>
<dbReference type="GO" id="GO:0005634">
    <property type="term" value="C:nucleus"/>
    <property type="evidence" value="ECO:0007669"/>
    <property type="project" value="UniProtKB-SubCell"/>
</dbReference>
<dbReference type="Gene3D" id="1.10.10.60">
    <property type="entry name" value="Homeodomain-like"/>
    <property type="match status" value="1"/>
</dbReference>
<feature type="DNA-binding region" description="Homeobox" evidence="4">
    <location>
        <begin position="184"/>
        <end position="246"/>
    </location>
</feature>
<keyword evidence="3 4" id="KW-0539">Nucleus</keyword>
<accession>A0A9P0QM07</accession>
<evidence type="ECO:0000259" key="6">
    <source>
        <dbReference type="PROSITE" id="PS50071"/>
    </source>
</evidence>
<dbReference type="OrthoDB" id="10056939at2759"/>
<feature type="region of interest" description="Disordered" evidence="5">
    <location>
        <begin position="97"/>
        <end position="189"/>
    </location>
</feature>
<dbReference type="SUPFAM" id="SSF46689">
    <property type="entry name" value="Homeodomain-like"/>
    <property type="match status" value="1"/>
</dbReference>
<protein>
    <recommendedName>
        <fullName evidence="6">Homeobox domain-containing protein</fullName>
    </recommendedName>
</protein>
<comment type="subcellular location">
    <subcellularLocation>
        <location evidence="4">Nucleus</location>
    </subcellularLocation>
</comment>
<dbReference type="PROSITE" id="PS50071">
    <property type="entry name" value="HOMEOBOX_2"/>
    <property type="match status" value="1"/>
</dbReference>
<proteinExistence type="predicted"/>
<keyword evidence="2 4" id="KW-0371">Homeobox</keyword>
<dbReference type="InterPro" id="IPR050224">
    <property type="entry name" value="TALE_homeobox"/>
</dbReference>
<dbReference type="Proteomes" id="UP000837801">
    <property type="component" value="Unassembled WGS sequence"/>
</dbReference>
<evidence type="ECO:0000313" key="7">
    <source>
        <dbReference type="EMBL" id="CAH2351700.1"/>
    </source>
</evidence>
<keyword evidence="1 4" id="KW-0238">DNA-binding</keyword>
<dbReference type="InterPro" id="IPR001356">
    <property type="entry name" value="HD"/>
</dbReference>
<sequence length="253" mass="28751">MQLVRSCNSLSPSLSNSHSLYKELNPCHVTISLFFAFHIDIVIASIKILNMNVNQLLHPIGPPRYSKVSLPSISDILYDLPPPIPVYPPPESRNYYLGRISPPPMPNHSQAQGLPHMTLPPLSRNNSHYSSVNVREHHHSPATHHIPMRTSSSSSSVSSSSSLDHSHSHHNHHQHSPTSPNAQKRKTRNNLPKETTYILLKWLNEHLNHPYPNSFEKNQLMLQTGLNQQQLSNWFINARRRKIKVLKRSESSG</sequence>
<dbReference type="AlphaFoldDB" id="A0A9P0QM07"/>
<evidence type="ECO:0000256" key="5">
    <source>
        <dbReference type="SAM" id="MobiDB-lite"/>
    </source>
</evidence>
<gene>
    <name evidence="7" type="ORF">CLIB1423_04S03994</name>
</gene>
<feature type="compositionally biased region" description="Polar residues" evidence="5">
    <location>
        <begin position="123"/>
        <end position="133"/>
    </location>
</feature>
<dbReference type="InterPro" id="IPR009057">
    <property type="entry name" value="Homeodomain-like_sf"/>
</dbReference>
<comment type="caution">
    <text evidence="7">The sequence shown here is derived from an EMBL/GenBank/DDBJ whole genome shotgun (WGS) entry which is preliminary data.</text>
</comment>
<name>A0A9P0QM07_9ASCO</name>
<evidence type="ECO:0000256" key="1">
    <source>
        <dbReference type="ARBA" id="ARBA00023125"/>
    </source>
</evidence>
<dbReference type="Pfam" id="PF05920">
    <property type="entry name" value="Homeobox_KN"/>
    <property type="match status" value="1"/>
</dbReference>
<dbReference type="GO" id="GO:0003677">
    <property type="term" value="F:DNA binding"/>
    <property type="evidence" value="ECO:0007669"/>
    <property type="project" value="UniProtKB-UniRule"/>
</dbReference>
<evidence type="ECO:0000256" key="3">
    <source>
        <dbReference type="ARBA" id="ARBA00023242"/>
    </source>
</evidence>
<keyword evidence="8" id="KW-1185">Reference proteome</keyword>
<dbReference type="PANTHER" id="PTHR11850">
    <property type="entry name" value="HOMEOBOX PROTEIN TRANSCRIPTION FACTORS"/>
    <property type="match status" value="1"/>
</dbReference>
<dbReference type="EMBL" id="CAKXYY010000004">
    <property type="protein sequence ID" value="CAH2351700.1"/>
    <property type="molecule type" value="Genomic_DNA"/>
</dbReference>
<evidence type="ECO:0000256" key="4">
    <source>
        <dbReference type="PROSITE-ProRule" id="PRU00108"/>
    </source>
</evidence>
<dbReference type="CDD" id="cd00086">
    <property type="entry name" value="homeodomain"/>
    <property type="match status" value="1"/>
</dbReference>
<dbReference type="SMART" id="SM00389">
    <property type="entry name" value="HOX"/>
    <property type="match status" value="1"/>
</dbReference>
<reference evidence="7" key="1">
    <citation type="submission" date="2022-03" db="EMBL/GenBank/DDBJ databases">
        <authorList>
            <person name="Legras J.-L."/>
            <person name="Devillers H."/>
            <person name="Grondin C."/>
        </authorList>
    </citation>
    <scope>NUCLEOTIDE SEQUENCE</scope>
    <source>
        <strain evidence="7">CLIB 1423</strain>
    </source>
</reference>
<evidence type="ECO:0000256" key="2">
    <source>
        <dbReference type="ARBA" id="ARBA00023155"/>
    </source>
</evidence>
<organism evidence="7 8">
    <name type="scientific">[Candida] railenensis</name>
    <dbReference type="NCBI Taxonomy" id="45579"/>
    <lineage>
        <taxon>Eukaryota</taxon>
        <taxon>Fungi</taxon>
        <taxon>Dikarya</taxon>
        <taxon>Ascomycota</taxon>
        <taxon>Saccharomycotina</taxon>
        <taxon>Pichiomycetes</taxon>
        <taxon>Debaryomycetaceae</taxon>
        <taxon>Kurtzmaniella</taxon>
    </lineage>
</organism>